<keyword evidence="1" id="KW-0472">Membrane</keyword>
<feature type="transmembrane region" description="Helical" evidence="1">
    <location>
        <begin position="23"/>
        <end position="51"/>
    </location>
</feature>
<sequence>MLCDINMSDQNLRWHSTIKERNINMFLIIVFMFSFFFHIFDITYFVFAFGFTSFCTVFRVSEVLGCDYYGYQIQEAKLFHKVPIVKVLLSKTEDVVKILKDNDIQIGYSMTKVEPFDKGKSRQKSHFKKCKKCYRLKNIARECPKKRKILNTNVCYAESREKLGIKLTRKEDALMKEKAYQAISIKSNVHQQAKNYFYIAAKGQRLNGNENNNGYRKPKKRQIERTKGSVMSKRFVFVGGDRNTNHNARLDHNIDDVDEMDYMSN</sequence>
<evidence type="ECO:0000313" key="3">
    <source>
        <dbReference type="Proteomes" id="UP000023152"/>
    </source>
</evidence>
<name>X6P373_RETFI</name>
<dbReference type="Proteomes" id="UP000023152">
    <property type="component" value="Unassembled WGS sequence"/>
</dbReference>
<accession>X6P373</accession>
<gene>
    <name evidence="2" type="ORF">RFI_04122</name>
</gene>
<keyword evidence="1" id="KW-0812">Transmembrane</keyword>
<protein>
    <submittedName>
        <fullName evidence="2">Uncharacterized protein</fullName>
    </submittedName>
</protein>
<proteinExistence type="predicted"/>
<organism evidence="2 3">
    <name type="scientific">Reticulomyxa filosa</name>
    <dbReference type="NCBI Taxonomy" id="46433"/>
    <lineage>
        <taxon>Eukaryota</taxon>
        <taxon>Sar</taxon>
        <taxon>Rhizaria</taxon>
        <taxon>Retaria</taxon>
        <taxon>Foraminifera</taxon>
        <taxon>Monothalamids</taxon>
        <taxon>Reticulomyxidae</taxon>
        <taxon>Reticulomyxa</taxon>
    </lineage>
</organism>
<dbReference type="AlphaFoldDB" id="X6P373"/>
<keyword evidence="3" id="KW-1185">Reference proteome</keyword>
<evidence type="ECO:0000256" key="1">
    <source>
        <dbReference type="SAM" id="Phobius"/>
    </source>
</evidence>
<dbReference type="EMBL" id="ASPP01003777">
    <property type="protein sequence ID" value="ETO32985.1"/>
    <property type="molecule type" value="Genomic_DNA"/>
</dbReference>
<reference evidence="2 3" key="1">
    <citation type="journal article" date="2013" name="Curr. Biol.">
        <title>The Genome of the Foraminiferan Reticulomyxa filosa.</title>
        <authorList>
            <person name="Glockner G."/>
            <person name="Hulsmann N."/>
            <person name="Schleicher M."/>
            <person name="Noegel A.A."/>
            <person name="Eichinger L."/>
            <person name="Gallinger C."/>
            <person name="Pawlowski J."/>
            <person name="Sierra R."/>
            <person name="Euteneuer U."/>
            <person name="Pillet L."/>
            <person name="Moustafa A."/>
            <person name="Platzer M."/>
            <person name="Groth M."/>
            <person name="Szafranski K."/>
            <person name="Schliwa M."/>
        </authorList>
    </citation>
    <scope>NUCLEOTIDE SEQUENCE [LARGE SCALE GENOMIC DNA]</scope>
</reference>
<comment type="caution">
    <text evidence="2">The sequence shown here is derived from an EMBL/GenBank/DDBJ whole genome shotgun (WGS) entry which is preliminary data.</text>
</comment>
<keyword evidence="1" id="KW-1133">Transmembrane helix</keyword>
<evidence type="ECO:0000313" key="2">
    <source>
        <dbReference type="EMBL" id="ETO32985.1"/>
    </source>
</evidence>